<dbReference type="Gene3D" id="3.30.559.10">
    <property type="entry name" value="Chloramphenicol acetyltransferase-like domain"/>
    <property type="match status" value="1"/>
</dbReference>
<evidence type="ECO:0000256" key="1">
    <source>
        <dbReference type="ARBA" id="ARBA00022679"/>
    </source>
</evidence>
<sequence length="288" mass="31736">MERRRHIVGVKPPHKLWRDLEHGGGLRRRRDAATTVVGAHEERHLRRAPDAWTWRQLPLRAALPIRRVLGRAAACPPPVHRVFLFPSLPPPPPPPFGDVVRALRDSLKAVLPAFYPFAGALVYSLEEEEGSLSIVVEAGGSVAFMEAEMDLDFKRLVDEREEHDEDALRQLIPDIRGDELPAPVMATQLMEFVGGGGGVRCTTRRWMAAACGDSWRCGPPPPLQRPWPQGCGTPPSSACPTPSAPPPSPPPPHRAPSSPPLNFSPPASQRLKLLPLPLQLAMNPRRSW</sequence>
<dbReference type="InterPro" id="IPR023213">
    <property type="entry name" value="CAT-like_dom_sf"/>
</dbReference>
<dbReference type="GO" id="GO:0050734">
    <property type="term" value="F:hydroxycinnamoyltransferase activity"/>
    <property type="evidence" value="ECO:0007669"/>
    <property type="project" value="UniProtKB-ARBA"/>
</dbReference>
<feature type="compositionally biased region" description="Low complexity" evidence="3">
    <location>
        <begin position="271"/>
        <end position="280"/>
    </location>
</feature>
<dbReference type="InterPro" id="IPR051504">
    <property type="entry name" value="Plant_metabolite_acyltrans"/>
</dbReference>
<dbReference type="EMBL" id="AC118134">
    <property type="protein sequence ID" value="AAP03373.1"/>
    <property type="molecule type" value="Genomic_DNA"/>
</dbReference>
<dbReference type="Pfam" id="PF02458">
    <property type="entry name" value="Transferase"/>
    <property type="match status" value="1"/>
</dbReference>
<evidence type="ECO:0000313" key="4">
    <source>
        <dbReference type="EMBL" id="AAP03373.1"/>
    </source>
</evidence>
<feature type="compositionally biased region" description="Pro residues" evidence="3">
    <location>
        <begin position="242"/>
        <end position="263"/>
    </location>
</feature>
<gene>
    <name evidence="4" type="ORF">OSJNBb0041J20.2</name>
</gene>
<keyword evidence="1" id="KW-0808">Transferase</keyword>
<dbReference type="PANTHER" id="PTHR31625">
    <property type="match status" value="1"/>
</dbReference>
<dbReference type="AlphaFoldDB" id="Q10JZ9"/>
<feature type="region of interest" description="Disordered" evidence="3">
    <location>
        <begin position="228"/>
        <end position="288"/>
    </location>
</feature>
<keyword evidence="2" id="KW-0012">Acyltransferase</keyword>
<reference evidence="5" key="2">
    <citation type="journal article" date="2008" name="Nucleic Acids Res.">
        <title>The rice annotation project database (RAP-DB): 2008 update.</title>
        <authorList>
            <consortium name="The rice annotation project (RAP)"/>
        </authorList>
    </citation>
    <scope>GENOME REANNOTATION</scope>
    <source>
        <strain evidence="5">cv. Nipponbare</strain>
    </source>
</reference>
<name>Q10JZ9_ORYSJ</name>
<accession>Q10JZ9</accession>
<evidence type="ECO:0000313" key="5">
    <source>
        <dbReference type="Proteomes" id="UP000000763"/>
    </source>
</evidence>
<feature type="compositionally biased region" description="Low complexity" evidence="3">
    <location>
        <begin position="228"/>
        <end position="241"/>
    </location>
</feature>
<reference evidence="5" key="1">
    <citation type="journal article" date="2005" name="Nature">
        <title>The map-based sequence of the rice genome.</title>
        <authorList>
            <consortium name="International rice genome sequencing project (IRGSP)"/>
            <person name="Matsumoto T."/>
            <person name="Wu J."/>
            <person name="Kanamori H."/>
            <person name="Katayose Y."/>
            <person name="Fujisawa M."/>
            <person name="Namiki N."/>
            <person name="Mizuno H."/>
            <person name="Yamamoto K."/>
            <person name="Antonio B.A."/>
            <person name="Baba T."/>
            <person name="Sakata K."/>
            <person name="Nagamura Y."/>
            <person name="Aoki H."/>
            <person name="Arikawa K."/>
            <person name="Arita K."/>
            <person name="Bito T."/>
            <person name="Chiden Y."/>
            <person name="Fujitsuka N."/>
            <person name="Fukunaka R."/>
            <person name="Hamada M."/>
            <person name="Harada C."/>
            <person name="Hayashi A."/>
            <person name="Hijishita S."/>
            <person name="Honda M."/>
            <person name="Hosokawa S."/>
            <person name="Ichikawa Y."/>
            <person name="Idonuma A."/>
            <person name="Iijima M."/>
            <person name="Ikeda M."/>
            <person name="Ikeno M."/>
            <person name="Ito K."/>
            <person name="Ito S."/>
            <person name="Ito T."/>
            <person name="Ito Y."/>
            <person name="Ito Y."/>
            <person name="Iwabuchi A."/>
            <person name="Kamiya K."/>
            <person name="Karasawa W."/>
            <person name="Kurita K."/>
            <person name="Katagiri S."/>
            <person name="Kikuta A."/>
            <person name="Kobayashi H."/>
            <person name="Kobayashi N."/>
            <person name="Machita K."/>
            <person name="Maehara T."/>
            <person name="Masukawa M."/>
            <person name="Mizubayashi T."/>
            <person name="Mukai Y."/>
            <person name="Nagasaki H."/>
            <person name="Nagata Y."/>
            <person name="Naito S."/>
            <person name="Nakashima M."/>
            <person name="Nakama Y."/>
            <person name="Nakamichi Y."/>
            <person name="Nakamura M."/>
            <person name="Meguro A."/>
            <person name="Negishi M."/>
            <person name="Ohta I."/>
            <person name="Ohta T."/>
            <person name="Okamoto M."/>
            <person name="Ono N."/>
            <person name="Saji S."/>
            <person name="Sakaguchi M."/>
            <person name="Sakai K."/>
            <person name="Shibata M."/>
            <person name="Shimokawa T."/>
            <person name="Song J."/>
            <person name="Takazaki Y."/>
            <person name="Terasawa K."/>
            <person name="Tsugane M."/>
            <person name="Tsuji K."/>
            <person name="Ueda S."/>
            <person name="Waki K."/>
            <person name="Yamagata H."/>
            <person name="Yamamoto M."/>
            <person name="Yamamoto S."/>
            <person name="Yamane H."/>
            <person name="Yoshiki S."/>
            <person name="Yoshihara R."/>
            <person name="Yukawa K."/>
            <person name="Zhong H."/>
            <person name="Yano M."/>
            <person name="Yuan Q."/>
            <person name="Ouyang S."/>
            <person name="Liu J."/>
            <person name="Jones K.M."/>
            <person name="Gansberger K."/>
            <person name="Moffat K."/>
            <person name="Hill J."/>
            <person name="Bera J."/>
            <person name="Fadrosh D."/>
            <person name="Jin S."/>
            <person name="Johri S."/>
            <person name="Kim M."/>
            <person name="Overton L."/>
            <person name="Reardon M."/>
            <person name="Tsitrin T."/>
            <person name="Vuong H."/>
            <person name="Weaver B."/>
            <person name="Ciecko A."/>
            <person name="Tallon L."/>
            <person name="Jackson J."/>
            <person name="Pai G."/>
            <person name="Aken S.V."/>
            <person name="Utterback T."/>
            <person name="Reidmuller S."/>
            <person name="Feldblyum T."/>
            <person name="Hsiao J."/>
            <person name="Zismann V."/>
            <person name="Iobst S."/>
            <person name="de Vazeille A.R."/>
            <person name="Buell C.R."/>
            <person name="Ying K."/>
            <person name="Li Y."/>
            <person name="Lu T."/>
            <person name="Huang Y."/>
            <person name="Zhao Q."/>
            <person name="Feng Q."/>
            <person name="Zhang L."/>
            <person name="Zhu J."/>
            <person name="Weng Q."/>
            <person name="Mu J."/>
            <person name="Lu Y."/>
            <person name="Fan D."/>
            <person name="Liu Y."/>
            <person name="Guan J."/>
            <person name="Zhang Y."/>
            <person name="Yu S."/>
            <person name="Liu X."/>
            <person name="Zhang Y."/>
            <person name="Hong G."/>
            <person name="Han B."/>
            <person name="Choisne N."/>
            <person name="Demange N."/>
            <person name="Orjeda G."/>
            <person name="Samain S."/>
            <person name="Cattolico L."/>
            <person name="Pelletier E."/>
            <person name="Couloux A."/>
            <person name="Segurens B."/>
            <person name="Wincker P."/>
            <person name="D'Hont A."/>
            <person name="Scarpelli C."/>
            <person name="Weissenbach J."/>
            <person name="Salanoubat M."/>
            <person name="Quetier F."/>
            <person name="Yu Y."/>
            <person name="Kim H.R."/>
            <person name="Rambo T."/>
            <person name="Currie J."/>
            <person name="Collura K."/>
            <person name="Luo M."/>
            <person name="Yang T."/>
            <person name="Ammiraju J.S.S."/>
            <person name="Engler F."/>
            <person name="Soderlund C."/>
            <person name="Wing R.A."/>
            <person name="Palmer L.E."/>
            <person name="de la Bastide M."/>
            <person name="Spiegel L."/>
            <person name="Nascimento L."/>
            <person name="Zutavern T."/>
            <person name="O'Shaughnessy A."/>
            <person name="Dike S."/>
            <person name="Dedhia N."/>
            <person name="Preston R."/>
            <person name="Balija V."/>
            <person name="McCombie W.R."/>
            <person name="Chow T."/>
            <person name="Chen H."/>
            <person name="Chung M."/>
            <person name="Chen C."/>
            <person name="Shaw J."/>
            <person name="Wu H."/>
            <person name="Hsiao K."/>
            <person name="Chao Y."/>
            <person name="Chu M."/>
            <person name="Cheng C."/>
            <person name="Hour A."/>
            <person name="Lee P."/>
            <person name="Lin S."/>
            <person name="Lin Y."/>
            <person name="Liou J."/>
            <person name="Liu S."/>
            <person name="Hsing Y."/>
            <person name="Raghuvanshi S."/>
            <person name="Mohanty A."/>
            <person name="Bharti A.K."/>
            <person name="Gaur A."/>
            <person name="Gupta V."/>
            <person name="Kumar D."/>
            <person name="Ravi V."/>
            <person name="Vij S."/>
            <person name="Kapur A."/>
            <person name="Khurana P."/>
            <person name="Khurana P."/>
            <person name="Khurana J.P."/>
            <person name="Tyagi A.K."/>
            <person name="Gaikwad K."/>
            <person name="Singh A."/>
            <person name="Dalal V."/>
            <person name="Srivastava S."/>
            <person name="Dixit A."/>
            <person name="Pal A.K."/>
            <person name="Ghazi I.A."/>
            <person name="Yadav M."/>
            <person name="Pandit A."/>
            <person name="Bhargava A."/>
            <person name="Sureshbabu K."/>
            <person name="Batra K."/>
            <person name="Sharma T.R."/>
            <person name="Mohapatra T."/>
            <person name="Singh N.K."/>
            <person name="Messing J."/>
            <person name="Nelson A.B."/>
            <person name="Fuks G."/>
            <person name="Kavchok S."/>
            <person name="Keizer G."/>
            <person name="Linton E."/>
            <person name="Llaca V."/>
            <person name="Song R."/>
            <person name="Tanyolac B."/>
            <person name="Young S."/>
            <person name="Ho-Il K."/>
            <person name="Hahn J.H."/>
            <person name="Sangsakoo G."/>
            <person name="Vanavichit A."/>
            <person name="de Mattos Luiz.A.T."/>
            <person name="Zimmer P.D."/>
            <person name="Malone G."/>
            <person name="Dellagostin O."/>
            <person name="de Oliveira A.C."/>
            <person name="Bevan M."/>
            <person name="Bancroft I."/>
            <person name="Minx P."/>
            <person name="Cordum H."/>
            <person name="Wilson R."/>
            <person name="Cheng Z."/>
            <person name="Jin W."/>
            <person name="Jiang J."/>
            <person name="Leong S.A."/>
            <person name="Iwama H."/>
            <person name="Gojobori T."/>
            <person name="Itoh T."/>
            <person name="Niimura Y."/>
            <person name="Fujii Y."/>
            <person name="Habara T."/>
            <person name="Sakai H."/>
            <person name="Sato Y."/>
            <person name="Wilson G."/>
            <person name="Kumar K."/>
            <person name="McCouch S."/>
            <person name="Juretic N."/>
            <person name="Hoen D."/>
            <person name="Wright S."/>
            <person name="Bruskiewich R."/>
            <person name="Bureau T."/>
            <person name="Miyao A."/>
            <person name="Hirochika H."/>
            <person name="Nishikawa T."/>
            <person name="Kadowaki K."/>
            <person name="Sugiura M."/>
            <person name="Burr B."/>
            <person name="Sasaki T."/>
        </authorList>
    </citation>
    <scope>NUCLEOTIDE SEQUENCE [LARGE SCALE GENOMIC DNA]</scope>
    <source>
        <strain evidence="5">cv. Nipponbare</strain>
    </source>
</reference>
<evidence type="ECO:0000256" key="2">
    <source>
        <dbReference type="ARBA" id="ARBA00023315"/>
    </source>
</evidence>
<protein>
    <submittedName>
        <fullName evidence="4">Uncharacterized protein</fullName>
    </submittedName>
</protein>
<organism evidence="4 5">
    <name type="scientific">Oryza sativa subsp. japonica</name>
    <name type="common">Rice</name>
    <dbReference type="NCBI Taxonomy" id="39947"/>
    <lineage>
        <taxon>Eukaryota</taxon>
        <taxon>Viridiplantae</taxon>
        <taxon>Streptophyta</taxon>
        <taxon>Embryophyta</taxon>
        <taxon>Tracheophyta</taxon>
        <taxon>Spermatophyta</taxon>
        <taxon>Magnoliopsida</taxon>
        <taxon>Liliopsida</taxon>
        <taxon>Poales</taxon>
        <taxon>Poaceae</taxon>
        <taxon>BOP clade</taxon>
        <taxon>Oryzoideae</taxon>
        <taxon>Oryzeae</taxon>
        <taxon>Oryzinae</taxon>
        <taxon>Oryza</taxon>
        <taxon>Oryza sativa</taxon>
    </lineage>
</organism>
<proteinExistence type="predicted"/>
<evidence type="ECO:0000256" key="3">
    <source>
        <dbReference type="SAM" id="MobiDB-lite"/>
    </source>
</evidence>
<dbReference type="Proteomes" id="UP000000763">
    <property type="component" value="Chromosome 3"/>
</dbReference>